<protein>
    <submittedName>
        <fullName evidence="4">Luciferase</fullName>
    </submittedName>
</protein>
<dbReference type="Proteomes" id="UP000502260">
    <property type="component" value="Chromosome"/>
</dbReference>
<keyword evidence="5" id="KW-1185">Reference proteome</keyword>
<accession>A0A6F8V877</accession>
<dbReference type="PANTHER" id="PTHR30137:SF8">
    <property type="entry name" value="BLR5498 PROTEIN"/>
    <property type="match status" value="1"/>
</dbReference>
<evidence type="ECO:0000256" key="1">
    <source>
        <dbReference type="ARBA" id="ARBA00023002"/>
    </source>
</evidence>
<dbReference type="GO" id="GO:0004497">
    <property type="term" value="F:monooxygenase activity"/>
    <property type="evidence" value="ECO:0007669"/>
    <property type="project" value="UniProtKB-KW"/>
</dbReference>
<proteinExistence type="predicted"/>
<dbReference type="KEGG" id="slac:SKTS_04060"/>
<dbReference type="InterPro" id="IPR050766">
    <property type="entry name" value="Bact_Lucif_Oxidored"/>
</dbReference>
<feature type="domain" description="Luciferase-like" evidence="3">
    <location>
        <begin position="1"/>
        <end position="318"/>
    </location>
</feature>
<dbReference type="InterPro" id="IPR036661">
    <property type="entry name" value="Luciferase-like_sf"/>
</dbReference>
<evidence type="ECO:0000259" key="3">
    <source>
        <dbReference type="Pfam" id="PF00296"/>
    </source>
</evidence>
<evidence type="ECO:0000313" key="4">
    <source>
        <dbReference type="EMBL" id="BCB25520.1"/>
    </source>
</evidence>
<keyword evidence="2" id="KW-0503">Monooxygenase</keyword>
<reference evidence="5" key="1">
    <citation type="submission" date="2020-03" db="EMBL/GenBank/DDBJ databases">
        <title>Complete genome sequence of sulfur-oxidizing bacterium skT11.</title>
        <authorList>
            <person name="Kanda M."/>
            <person name="Kojima H."/>
            <person name="Fukui M."/>
        </authorList>
    </citation>
    <scope>NUCLEOTIDE SEQUENCE [LARGE SCALE GENOMIC DNA]</scope>
    <source>
        <strain evidence="5">skT11</strain>
    </source>
</reference>
<dbReference type="EMBL" id="AP022853">
    <property type="protein sequence ID" value="BCB25520.1"/>
    <property type="molecule type" value="Genomic_DNA"/>
</dbReference>
<dbReference type="InterPro" id="IPR011251">
    <property type="entry name" value="Luciferase-like_dom"/>
</dbReference>
<name>A0A6F8V877_9PROT</name>
<evidence type="ECO:0000256" key="2">
    <source>
        <dbReference type="ARBA" id="ARBA00023033"/>
    </source>
</evidence>
<dbReference type="GO" id="GO:0016705">
    <property type="term" value="F:oxidoreductase activity, acting on paired donors, with incorporation or reduction of molecular oxygen"/>
    <property type="evidence" value="ECO:0007669"/>
    <property type="project" value="InterPro"/>
</dbReference>
<sequence length="351" mass="39476">MEFDIFHEIAMPSFVARSESDAYADIQAEIELADQLEFRCAWLAEHHFRRQYSHCSKPELVLAALSQRTQRIRLGMGIFPAPYHHPVHVAESIATLDILSNGRIEVGLGRGFSLDEYRAFGVDMSDSRSLSAEMLEILRTSFTCKPVSFHGVHHRLDHVDILPHPLQTPHPPLWSAALSPDSFAWVAQQGLGMLAGPFKPWLMTKYDIKNYLGAWGGATPPRIGMAVSILCLPDGKRARQLAKQSLTWYYRELYKTTLPLLEKLYPSYEHLRELGHFREFMKLGINLTLLENFGMVVVGTPAECTEQLRKFEAAGVTHILCSVGAGAVKTEVAQESLRCIAAEVMPAFRQE</sequence>
<dbReference type="GO" id="GO:0005829">
    <property type="term" value="C:cytosol"/>
    <property type="evidence" value="ECO:0007669"/>
    <property type="project" value="TreeGrafter"/>
</dbReference>
<evidence type="ECO:0000313" key="5">
    <source>
        <dbReference type="Proteomes" id="UP000502260"/>
    </source>
</evidence>
<dbReference type="SUPFAM" id="SSF51679">
    <property type="entry name" value="Bacterial luciferase-like"/>
    <property type="match status" value="1"/>
</dbReference>
<gene>
    <name evidence="4" type="ORF">SKTS_04060</name>
</gene>
<dbReference type="AlphaFoldDB" id="A0A6F8V877"/>
<dbReference type="PANTHER" id="PTHR30137">
    <property type="entry name" value="LUCIFERASE-LIKE MONOOXYGENASE"/>
    <property type="match status" value="1"/>
</dbReference>
<organism evidence="4 5">
    <name type="scientific">Sulfurimicrobium lacus</name>
    <dbReference type="NCBI Taxonomy" id="2715678"/>
    <lineage>
        <taxon>Bacteria</taxon>
        <taxon>Pseudomonadati</taxon>
        <taxon>Pseudomonadota</taxon>
        <taxon>Betaproteobacteria</taxon>
        <taxon>Nitrosomonadales</taxon>
        <taxon>Sulfuricellaceae</taxon>
        <taxon>Sulfurimicrobium</taxon>
    </lineage>
</organism>
<dbReference type="Gene3D" id="3.20.20.30">
    <property type="entry name" value="Luciferase-like domain"/>
    <property type="match status" value="1"/>
</dbReference>
<dbReference type="RefSeq" id="WP_173059606.1">
    <property type="nucleotide sequence ID" value="NZ_AP022853.1"/>
</dbReference>
<dbReference type="Pfam" id="PF00296">
    <property type="entry name" value="Bac_luciferase"/>
    <property type="match status" value="1"/>
</dbReference>
<keyword evidence="1" id="KW-0560">Oxidoreductase</keyword>